<keyword evidence="2" id="KW-0902">Two-component regulatory system</keyword>
<comment type="caution">
    <text evidence="10">The sequence shown here is derived from an EMBL/GenBank/DDBJ whole genome shotgun (WGS) entry which is preliminary data.</text>
</comment>
<dbReference type="Proteomes" id="UP000585681">
    <property type="component" value="Unassembled WGS sequence"/>
</dbReference>
<protein>
    <submittedName>
        <fullName evidence="10">Two-component system phosphate regulon response regulator OmpR</fullName>
    </submittedName>
</protein>
<dbReference type="InterPro" id="IPR016032">
    <property type="entry name" value="Sig_transdc_resp-reg_C-effctor"/>
</dbReference>
<keyword evidence="5" id="KW-0804">Transcription</keyword>
<dbReference type="Gene3D" id="1.10.10.10">
    <property type="entry name" value="Winged helix-like DNA-binding domain superfamily/Winged helix DNA-binding domain"/>
    <property type="match status" value="1"/>
</dbReference>
<evidence type="ECO:0000259" key="9">
    <source>
        <dbReference type="PROSITE" id="PS51755"/>
    </source>
</evidence>
<dbReference type="SUPFAM" id="SSF52172">
    <property type="entry name" value="CheY-like"/>
    <property type="match status" value="1"/>
</dbReference>
<dbReference type="AlphaFoldDB" id="A0A840CA20"/>
<dbReference type="PROSITE" id="PS51755">
    <property type="entry name" value="OMPR_PHOB"/>
    <property type="match status" value="1"/>
</dbReference>
<evidence type="ECO:0000256" key="5">
    <source>
        <dbReference type="ARBA" id="ARBA00023163"/>
    </source>
</evidence>
<evidence type="ECO:0000313" key="11">
    <source>
        <dbReference type="Proteomes" id="UP000585681"/>
    </source>
</evidence>
<dbReference type="InterPro" id="IPR036388">
    <property type="entry name" value="WH-like_DNA-bd_sf"/>
</dbReference>
<dbReference type="GO" id="GO:0000976">
    <property type="term" value="F:transcription cis-regulatory region binding"/>
    <property type="evidence" value="ECO:0007669"/>
    <property type="project" value="TreeGrafter"/>
</dbReference>
<accession>A0A840CA20</accession>
<gene>
    <name evidence="10" type="ORF">GGR17_002713</name>
</gene>
<name>A0A840CA20_9RHOB</name>
<dbReference type="CDD" id="cd00383">
    <property type="entry name" value="trans_reg_C"/>
    <property type="match status" value="1"/>
</dbReference>
<dbReference type="GO" id="GO:0006355">
    <property type="term" value="P:regulation of DNA-templated transcription"/>
    <property type="evidence" value="ECO:0007669"/>
    <property type="project" value="InterPro"/>
</dbReference>
<evidence type="ECO:0000259" key="8">
    <source>
        <dbReference type="PROSITE" id="PS50110"/>
    </source>
</evidence>
<dbReference type="Gene3D" id="6.10.250.690">
    <property type="match status" value="1"/>
</dbReference>
<evidence type="ECO:0000256" key="1">
    <source>
        <dbReference type="ARBA" id="ARBA00022553"/>
    </source>
</evidence>
<feature type="modified residue" description="4-aspartylphosphate" evidence="6">
    <location>
        <position position="59"/>
    </location>
</feature>
<organism evidence="10 11">
    <name type="scientific">Actibacterium naphthalenivorans</name>
    <dbReference type="NCBI Taxonomy" id="1614693"/>
    <lineage>
        <taxon>Bacteria</taxon>
        <taxon>Pseudomonadati</taxon>
        <taxon>Pseudomonadota</taxon>
        <taxon>Alphaproteobacteria</taxon>
        <taxon>Rhodobacterales</taxon>
        <taxon>Roseobacteraceae</taxon>
        <taxon>Actibacterium</taxon>
    </lineage>
</organism>
<dbReference type="Pfam" id="PF00072">
    <property type="entry name" value="Response_reg"/>
    <property type="match status" value="1"/>
</dbReference>
<dbReference type="GO" id="GO:0005829">
    <property type="term" value="C:cytosol"/>
    <property type="evidence" value="ECO:0007669"/>
    <property type="project" value="TreeGrafter"/>
</dbReference>
<evidence type="ECO:0000256" key="7">
    <source>
        <dbReference type="PROSITE-ProRule" id="PRU01091"/>
    </source>
</evidence>
<feature type="DNA-binding region" description="OmpR/PhoB-type" evidence="7">
    <location>
        <begin position="136"/>
        <end position="235"/>
    </location>
</feature>
<proteinExistence type="predicted"/>
<keyword evidence="11" id="KW-1185">Reference proteome</keyword>
<feature type="domain" description="Response regulatory" evidence="8">
    <location>
        <begin position="10"/>
        <end position="124"/>
    </location>
</feature>
<evidence type="ECO:0000256" key="6">
    <source>
        <dbReference type="PROSITE-ProRule" id="PRU00169"/>
    </source>
</evidence>
<sequence>MPSMDPKPARIIVVDDDLELRALLQRFLGEHGFGVRAVDGGRALDIALMREPADVIVLDLMMPGEDGLTICRRLRAAGDTTPIIILTARGDPVDRILGLEMGADDYLGKPFTPRELVARIAAVLRRVAPERAGQRDETANIGPFEINFSAMTIRRGGEPIGLSSREFALFAALARSAGRPLSRAQLIERAIGRDAEVTDRAIDVQIARLRHALGEDTSAPRHIKTIWGIGYALVAGDAE</sequence>
<dbReference type="PANTHER" id="PTHR48111:SF4">
    <property type="entry name" value="DNA-BINDING DUAL TRANSCRIPTIONAL REGULATOR OMPR"/>
    <property type="match status" value="1"/>
</dbReference>
<dbReference type="Gene3D" id="3.40.50.2300">
    <property type="match status" value="1"/>
</dbReference>
<dbReference type="SMART" id="SM00862">
    <property type="entry name" value="Trans_reg_C"/>
    <property type="match status" value="1"/>
</dbReference>
<keyword evidence="1 6" id="KW-0597">Phosphoprotein</keyword>
<dbReference type="PANTHER" id="PTHR48111">
    <property type="entry name" value="REGULATOR OF RPOS"/>
    <property type="match status" value="1"/>
</dbReference>
<dbReference type="GO" id="GO:0032993">
    <property type="term" value="C:protein-DNA complex"/>
    <property type="evidence" value="ECO:0007669"/>
    <property type="project" value="TreeGrafter"/>
</dbReference>
<dbReference type="EMBL" id="JACIEQ010000003">
    <property type="protein sequence ID" value="MBB4022894.1"/>
    <property type="molecule type" value="Genomic_DNA"/>
</dbReference>
<dbReference type="InterPro" id="IPR011006">
    <property type="entry name" value="CheY-like_superfamily"/>
</dbReference>
<dbReference type="Pfam" id="PF00486">
    <property type="entry name" value="Trans_reg_C"/>
    <property type="match status" value="1"/>
</dbReference>
<evidence type="ECO:0000256" key="4">
    <source>
        <dbReference type="ARBA" id="ARBA00023125"/>
    </source>
</evidence>
<dbReference type="InterPro" id="IPR039420">
    <property type="entry name" value="WalR-like"/>
</dbReference>
<keyword evidence="4 7" id="KW-0238">DNA-binding</keyword>
<dbReference type="SUPFAM" id="SSF46894">
    <property type="entry name" value="C-terminal effector domain of the bipartite response regulators"/>
    <property type="match status" value="1"/>
</dbReference>
<dbReference type="SMART" id="SM00448">
    <property type="entry name" value="REC"/>
    <property type="match status" value="1"/>
</dbReference>
<reference evidence="10" key="1">
    <citation type="submission" date="2020-08" db="EMBL/GenBank/DDBJ databases">
        <title>Genomic Encyclopedia of Type Strains, Phase IV (KMG-IV): sequencing the most valuable type-strain genomes for metagenomic binning, comparative biology and taxonomic classification.</title>
        <authorList>
            <person name="Goeker M."/>
        </authorList>
    </citation>
    <scope>NUCLEOTIDE SEQUENCE [LARGE SCALE GENOMIC DNA]</scope>
    <source>
        <strain evidence="10">DSM 105040</strain>
    </source>
</reference>
<feature type="domain" description="OmpR/PhoB-type" evidence="9">
    <location>
        <begin position="136"/>
        <end position="235"/>
    </location>
</feature>
<evidence type="ECO:0000256" key="3">
    <source>
        <dbReference type="ARBA" id="ARBA00023015"/>
    </source>
</evidence>
<evidence type="ECO:0000256" key="2">
    <source>
        <dbReference type="ARBA" id="ARBA00023012"/>
    </source>
</evidence>
<keyword evidence="3" id="KW-0805">Transcription regulation</keyword>
<dbReference type="RefSeq" id="WP_054540019.1">
    <property type="nucleotide sequence ID" value="NZ_JACIEQ010000003.1"/>
</dbReference>
<dbReference type="PROSITE" id="PS50110">
    <property type="entry name" value="RESPONSE_REGULATORY"/>
    <property type="match status" value="1"/>
</dbReference>
<dbReference type="GO" id="GO:0000156">
    <property type="term" value="F:phosphorelay response regulator activity"/>
    <property type="evidence" value="ECO:0007669"/>
    <property type="project" value="TreeGrafter"/>
</dbReference>
<dbReference type="InterPro" id="IPR001789">
    <property type="entry name" value="Sig_transdc_resp-reg_receiver"/>
</dbReference>
<evidence type="ECO:0000313" key="10">
    <source>
        <dbReference type="EMBL" id="MBB4022894.1"/>
    </source>
</evidence>
<dbReference type="InterPro" id="IPR001867">
    <property type="entry name" value="OmpR/PhoB-type_DNA-bd"/>
</dbReference>